<organism evidence="1 2">
    <name type="scientific">Afipia clevelandensis ATCC 49720</name>
    <dbReference type="NCBI Taxonomy" id="883079"/>
    <lineage>
        <taxon>Bacteria</taxon>
        <taxon>Pseudomonadati</taxon>
        <taxon>Pseudomonadota</taxon>
        <taxon>Alphaproteobacteria</taxon>
        <taxon>Hyphomicrobiales</taxon>
        <taxon>Nitrobacteraceae</taxon>
        <taxon>Afipia</taxon>
    </lineage>
</organism>
<evidence type="ECO:0000313" key="2">
    <source>
        <dbReference type="Proteomes" id="UP000001095"/>
    </source>
</evidence>
<accession>K8P6V4</accession>
<keyword evidence="2" id="KW-1185">Reference proteome</keyword>
<gene>
    <name evidence="1" type="ORF">HMPREF9696_02637</name>
</gene>
<name>K8P6V4_9BRAD</name>
<protein>
    <submittedName>
        <fullName evidence="1">Uncharacterized protein</fullName>
    </submittedName>
</protein>
<dbReference type="Proteomes" id="UP000001095">
    <property type="component" value="Unassembled WGS sequence"/>
</dbReference>
<proteinExistence type="predicted"/>
<sequence length="132" mass="14831">MTLAAPKADQWNHLPDIHDVPPLSGHDEACLTAVREVLARHGCLERFGLTLLHKHFGMSDDEVLVEAVDEQSRTLVTKPVRIADLSGRLDDSTATQWHWKRDPDGAYEQICVSRCFPGNWQSPGHSNQHTGW</sequence>
<reference evidence="1 2" key="1">
    <citation type="submission" date="2012-04" db="EMBL/GenBank/DDBJ databases">
        <title>The Genome Sequence of Afipia clevelandensis ATCC 49720.</title>
        <authorList>
            <consortium name="The Broad Institute Genome Sequencing Platform"/>
            <person name="Earl A."/>
            <person name="Ward D."/>
            <person name="Feldgarden M."/>
            <person name="Gevers D."/>
            <person name="Huys G."/>
            <person name="Walker B."/>
            <person name="Young S.K."/>
            <person name="Zeng Q."/>
            <person name="Gargeya S."/>
            <person name="Fitzgerald M."/>
            <person name="Haas B."/>
            <person name="Abouelleil A."/>
            <person name="Alvarado L."/>
            <person name="Arachchi H.M."/>
            <person name="Berlin A."/>
            <person name="Chapman S.B."/>
            <person name="Goldberg J."/>
            <person name="Griggs A."/>
            <person name="Gujja S."/>
            <person name="Hansen M."/>
            <person name="Howarth C."/>
            <person name="Imamovic A."/>
            <person name="Larimer J."/>
            <person name="McCowen C."/>
            <person name="Montmayeur A."/>
            <person name="Murphy C."/>
            <person name="Neiman D."/>
            <person name="Pearson M."/>
            <person name="Priest M."/>
            <person name="Roberts A."/>
            <person name="Saif S."/>
            <person name="Shea T."/>
            <person name="Sisk P."/>
            <person name="Sykes S."/>
            <person name="Wortman J."/>
            <person name="Nusbaum C."/>
            <person name="Birren B."/>
        </authorList>
    </citation>
    <scope>NUCLEOTIDE SEQUENCE [LARGE SCALE GENOMIC DNA]</scope>
    <source>
        <strain evidence="1 2">ATCC 49720</strain>
    </source>
</reference>
<dbReference type="RefSeq" id="WP_002713503.1">
    <property type="nucleotide sequence ID" value="NZ_KB375281.1"/>
</dbReference>
<dbReference type="AlphaFoldDB" id="K8P6V4"/>
<dbReference type="EMBL" id="AGWY01000011">
    <property type="protein sequence ID" value="EKS35365.1"/>
    <property type="molecule type" value="Genomic_DNA"/>
</dbReference>
<evidence type="ECO:0000313" key="1">
    <source>
        <dbReference type="EMBL" id="EKS35365.1"/>
    </source>
</evidence>
<dbReference type="OrthoDB" id="4272688at2"/>
<comment type="caution">
    <text evidence="1">The sequence shown here is derived from an EMBL/GenBank/DDBJ whole genome shotgun (WGS) entry which is preliminary data.</text>
</comment>
<dbReference type="HOGENOM" id="CLU_161212_0_0_5"/>
<dbReference type="PATRIC" id="fig|883079.3.peg.2693"/>